<keyword evidence="3" id="KW-0812">Transmembrane</keyword>
<evidence type="ECO:0000256" key="2">
    <source>
        <dbReference type="ARBA" id="ARBA00022475"/>
    </source>
</evidence>
<dbReference type="GO" id="GO:0042277">
    <property type="term" value="F:peptide binding"/>
    <property type="evidence" value="ECO:0007669"/>
    <property type="project" value="TreeGrafter"/>
</dbReference>
<dbReference type="PROSITE" id="PS50262">
    <property type="entry name" value="G_PROTEIN_RECEP_F1_2"/>
    <property type="match status" value="1"/>
</dbReference>
<evidence type="ECO:0000256" key="6">
    <source>
        <dbReference type="ARBA" id="ARBA00023170"/>
    </source>
</evidence>
<dbReference type="Pfam" id="PF00001">
    <property type="entry name" value="7tm_1"/>
    <property type="match status" value="1"/>
</dbReference>
<dbReference type="PANTHER" id="PTHR24241">
    <property type="entry name" value="NEUROPEPTIDE RECEPTOR-RELATED G-PROTEIN COUPLED RECEPTOR"/>
    <property type="match status" value="1"/>
</dbReference>
<sequence>PFRARVAQRNTKLIVGIIWGISVTILIPVIIYTKFDPKRHACKIAVPYMAIYVIVITFIAFVVPLGVMSYCYYKTVVVLWFSDTDRTLSHVPTNRTALQTHRKKVTKFLGIVIASFLVCSVPVAVVLVARRYMTVPNALFFSTILLAMFSSSVNPVIFMVQNGQFRNGLKNLVVKRNVAVIPNPRILAGRAGE</sequence>
<keyword evidence="2" id="KW-1003">Cell membrane</keyword>
<keyword evidence="8" id="KW-1185">Reference proteome</keyword>
<dbReference type="InterPro" id="IPR017452">
    <property type="entry name" value="GPCR_Rhodpsn_7TM"/>
</dbReference>
<keyword evidence="6 7" id="KW-0675">Receptor</keyword>
<dbReference type="AlphaFoldDB" id="A0A7D9LCL5"/>
<evidence type="ECO:0000313" key="7">
    <source>
        <dbReference type="EMBL" id="CAB4032058.1"/>
    </source>
</evidence>
<evidence type="ECO:0000256" key="5">
    <source>
        <dbReference type="ARBA" id="ARBA00023136"/>
    </source>
</evidence>
<dbReference type="SUPFAM" id="SSF81321">
    <property type="entry name" value="Family A G protein-coupled receptor-like"/>
    <property type="match status" value="1"/>
</dbReference>
<keyword evidence="4" id="KW-1133">Transmembrane helix</keyword>
<dbReference type="OrthoDB" id="10044919at2759"/>
<dbReference type="PRINTS" id="PR00237">
    <property type="entry name" value="GPCRRHODOPSN"/>
</dbReference>
<reference evidence="7" key="1">
    <citation type="submission" date="2020-04" db="EMBL/GenBank/DDBJ databases">
        <authorList>
            <person name="Alioto T."/>
            <person name="Alioto T."/>
            <person name="Gomez Garrido J."/>
        </authorList>
    </citation>
    <scope>NUCLEOTIDE SEQUENCE</scope>
    <source>
        <strain evidence="7">A484AB</strain>
    </source>
</reference>
<proteinExistence type="predicted"/>
<keyword evidence="5" id="KW-0472">Membrane</keyword>
<evidence type="ECO:0000256" key="4">
    <source>
        <dbReference type="ARBA" id="ARBA00022989"/>
    </source>
</evidence>
<dbReference type="Proteomes" id="UP001152795">
    <property type="component" value="Unassembled WGS sequence"/>
</dbReference>
<protein>
    <submittedName>
        <fullName evidence="7">Melatonin receptor type 1A-like</fullName>
    </submittedName>
</protein>
<dbReference type="EMBL" id="CACRXK020018092">
    <property type="protein sequence ID" value="CAB4032058.1"/>
    <property type="molecule type" value="Genomic_DNA"/>
</dbReference>
<dbReference type="GO" id="GO:0005886">
    <property type="term" value="C:plasma membrane"/>
    <property type="evidence" value="ECO:0007669"/>
    <property type="project" value="UniProtKB-SubCell"/>
</dbReference>
<dbReference type="CDD" id="cd00637">
    <property type="entry name" value="7tm_classA_rhodopsin-like"/>
    <property type="match status" value="1"/>
</dbReference>
<evidence type="ECO:0000256" key="1">
    <source>
        <dbReference type="ARBA" id="ARBA00004651"/>
    </source>
</evidence>
<feature type="non-terminal residue" evidence="7">
    <location>
        <position position="1"/>
    </location>
</feature>
<name>A0A7D9LCL5_PARCT</name>
<evidence type="ECO:0000313" key="8">
    <source>
        <dbReference type="Proteomes" id="UP001152795"/>
    </source>
</evidence>
<dbReference type="Gene3D" id="1.20.1070.10">
    <property type="entry name" value="Rhodopsin 7-helix transmembrane proteins"/>
    <property type="match status" value="1"/>
</dbReference>
<gene>
    <name evidence="7" type="ORF">PACLA_8A005453</name>
</gene>
<dbReference type="GO" id="GO:0032870">
    <property type="term" value="P:cellular response to hormone stimulus"/>
    <property type="evidence" value="ECO:0007669"/>
    <property type="project" value="TreeGrafter"/>
</dbReference>
<organism evidence="7 8">
    <name type="scientific">Paramuricea clavata</name>
    <name type="common">Red gorgonian</name>
    <name type="synonym">Violescent sea-whip</name>
    <dbReference type="NCBI Taxonomy" id="317549"/>
    <lineage>
        <taxon>Eukaryota</taxon>
        <taxon>Metazoa</taxon>
        <taxon>Cnidaria</taxon>
        <taxon>Anthozoa</taxon>
        <taxon>Octocorallia</taxon>
        <taxon>Malacalcyonacea</taxon>
        <taxon>Plexauridae</taxon>
        <taxon>Paramuricea</taxon>
    </lineage>
</organism>
<dbReference type="PANTHER" id="PTHR24241:SF76">
    <property type="entry name" value="NEUROPEPTIDE SIFAMIDE RECEPTOR"/>
    <property type="match status" value="1"/>
</dbReference>
<dbReference type="GO" id="GO:0004930">
    <property type="term" value="F:G protein-coupled receptor activity"/>
    <property type="evidence" value="ECO:0007669"/>
    <property type="project" value="InterPro"/>
</dbReference>
<feature type="non-terminal residue" evidence="7">
    <location>
        <position position="193"/>
    </location>
</feature>
<comment type="subcellular location">
    <subcellularLocation>
        <location evidence="1">Cell membrane</location>
        <topology evidence="1">Multi-pass membrane protein</topology>
    </subcellularLocation>
</comment>
<accession>A0A7D9LCL5</accession>
<comment type="caution">
    <text evidence="7">The sequence shown here is derived from an EMBL/GenBank/DDBJ whole genome shotgun (WGS) entry which is preliminary data.</text>
</comment>
<evidence type="ECO:0000256" key="3">
    <source>
        <dbReference type="ARBA" id="ARBA00022692"/>
    </source>
</evidence>
<dbReference type="InterPro" id="IPR000276">
    <property type="entry name" value="GPCR_Rhodpsn"/>
</dbReference>